<gene>
    <name evidence="16" type="ORF">SI7747_02003077</name>
</gene>
<dbReference type="EMBL" id="LR743589">
    <property type="protein sequence ID" value="CAA2616864.1"/>
    <property type="molecule type" value="Genomic_DNA"/>
</dbReference>
<evidence type="ECO:0000259" key="15">
    <source>
        <dbReference type="PROSITE" id="PS51473"/>
    </source>
</evidence>
<dbReference type="InterPro" id="IPR000719">
    <property type="entry name" value="Prot_kinase_dom"/>
</dbReference>
<evidence type="ECO:0000256" key="4">
    <source>
        <dbReference type="ARBA" id="ARBA00022692"/>
    </source>
</evidence>
<dbReference type="PROSITE" id="PS00108">
    <property type="entry name" value="PROTEIN_KINASE_ST"/>
    <property type="match status" value="1"/>
</dbReference>
<evidence type="ECO:0000259" key="14">
    <source>
        <dbReference type="PROSITE" id="PS50011"/>
    </source>
</evidence>
<accession>A0A7I8IFG6</accession>
<keyword evidence="11 13" id="KW-0472">Membrane</keyword>
<keyword evidence="5" id="KW-0732">Signal</keyword>
<dbReference type="SMART" id="SM00220">
    <property type="entry name" value="S_TKc"/>
    <property type="match status" value="1"/>
</dbReference>
<dbReference type="EMBL" id="CACRZD030000002">
    <property type="protein sequence ID" value="CAA6656537.1"/>
    <property type="molecule type" value="Genomic_DNA"/>
</dbReference>
<dbReference type="GO" id="GO:0005886">
    <property type="term" value="C:plasma membrane"/>
    <property type="evidence" value="ECO:0007669"/>
    <property type="project" value="TreeGrafter"/>
</dbReference>
<dbReference type="GO" id="GO:0006950">
    <property type="term" value="P:response to stress"/>
    <property type="evidence" value="ECO:0007669"/>
    <property type="project" value="UniProtKB-ARBA"/>
</dbReference>
<evidence type="ECO:0000313" key="17">
    <source>
        <dbReference type="Proteomes" id="UP001189122"/>
    </source>
</evidence>
<comment type="subcellular location">
    <subcellularLocation>
        <location evidence="1">Membrane</location>
        <topology evidence="1">Single-pass membrane protein</topology>
    </subcellularLocation>
</comment>
<dbReference type="Pfam" id="PF07714">
    <property type="entry name" value="PK_Tyr_Ser-Thr"/>
    <property type="match status" value="1"/>
</dbReference>
<dbReference type="CDD" id="cd14066">
    <property type="entry name" value="STKc_IRAK"/>
    <property type="match status" value="1"/>
</dbReference>
<feature type="domain" description="Gnk2-homologous" evidence="15">
    <location>
        <begin position="3"/>
        <end position="111"/>
    </location>
</feature>
<protein>
    <submittedName>
        <fullName evidence="16">Uncharacterized protein</fullName>
    </submittedName>
</protein>
<dbReference type="InterPro" id="IPR002902">
    <property type="entry name" value="GNK2"/>
</dbReference>
<dbReference type="FunFam" id="3.30.200.20:FF:000142">
    <property type="entry name" value="Cysteine-rich receptor-like protein kinase 10"/>
    <property type="match status" value="1"/>
</dbReference>
<dbReference type="Gene3D" id="3.30.200.20">
    <property type="entry name" value="Phosphorylase Kinase, domain 1"/>
    <property type="match status" value="1"/>
</dbReference>
<dbReference type="InterPro" id="IPR008271">
    <property type="entry name" value="Ser/Thr_kinase_AS"/>
</dbReference>
<keyword evidence="17" id="KW-1185">Reference proteome</keyword>
<dbReference type="Gene3D" id="3.30.430.20">
    <property type="entry name" value="Gnk2 domain, C-X8-C-X2-C motif"/>
    <property type="match status" value="1"/>
</dbReference>
<keyword evidence="7" id="KW-0547">Nucleotide-binding</keyword>
<dbReference type="AlphaFoldDB" id="A0A7I8IFG6"/>
<keyword evidence="2" id="KW-0723">Serine/threonine-protein kinase</keyword>
<dbReference type="InterPro" id="IPR011009">
    <property type="entry name" value="Kinase-like_dom_sf"/>
</dbReference>
<evidence type="ECO:0000256" key="12">
    <source>
        <dbReference type="ARBA" id="ARBA00023180"/>
    </source>
</evidence>
<feature type="domain" description="Protein kinase" evidence="14">
    <location>
        <begin position="142"/>
        <end position="416"/>
    </location>
</feature>
<evidence type="ECO:0000256" key="11">
    <source>
        <dbReference type="ARBA" id="ARBA00023136"/>
    </source>
</evidence>
<evidence type="ECO:0000256" key="13">
    <source>
        <dbReference type="SAM" id="Phobius"/>
    </source>
</evidence>
<dbReference type="Proteomes" id="UP001189122">
    <property type="component" value="Unassembled WGS sequence"/>
</dbReference>
<evidence type="ECO:0000256" key="1">
    <source>
        <dbReference type="ARBA" id="ARBA00004167"/>
    </source>
</evidence>
<keyword evidence="10 13" id="KW-1133">Transmembrane helix</keyword>
<evidence type="ECO:0000256" key="2">
    <source>
        <dbReference type="ARBA" id="ARBA00022527"/>
    </source>
</evidence>
<dbReference type="InterPro" id="IPR038408">
    <property type="entry name" value="GNK2_sf"/>
</dbReference>
<dbReference type="CDD" id="cd23509">
    <property type="entry name" value="Gnk2-like"/>
    <property type="match status" value="1"/>
</dbReference>
<organism evidence="16">
    <name type="scientific">Spirodela intermedia</name>
    <name type="common">Intermediate duckweed</name>
    <dbReference type="NCBI Taxonomy" id="51605"/>
    <lineage>
        <taxon>Eukaryota</taxon>
        <taxon>Viridiplantae</taxon>
        <taxon>Streptophyta</taxon>
        <taxon>Embryophyta</taxon>
        <taxon>Tracheophyta</taxon>
        <taxon>Spermatophyta</taxon>
        <taxon>Magnoliopsida</taxon>
        <taxon>Liliopsida</taxon>
        <taxon>Araceae</taxon>
        <taxon>Lemnoideae</taxon>
        <taxon>Spirodela</taxon>
    </lineage>
</organism>
<dbReference type="GO" id="GO:0005524">
    <property type="term" value="F:ATP binding"/>
    <property type="evidence" value="ECO:0007669"/>
    <property type="project" value="UniProtKB-KW"/>
</dbReference>
<evidence type="ECO:0000256" key="7">
    <source>
        <dbReference type="ARBA" id="ARBA00022741"/>
    </source>
</evidence>
<dbReference type="Gene3D" id="1.10.510.10">
    <property type="entry name" value="Transferase(Phosphotransferase) domain 1"/>
    <property type="match status" value="1"/>
</dbReference>
<evidence type="ECO:0000313" key="16">
    <source>
        <dbReference type="EMBL" id="CAA2616864.1"/>
    </source>
</evidence>
<keyword evidence="6" id="KW-0677">Repeat</keyword>
<evidence type="ECO:0000256" key="9">
    <source>
        <dbReference type="ARBA" id="ARBA00022840"/>
    </source>
</evidence>
<dbReference type="PROSITE" id="PS51473">
    <property type="entry name" value="GNK2"/>
    <property type="match status" value="1"/>
</dbReference>
<keyword evidence="4 13" id="KW-0812">Transmembrane</keyword>
<evidence type="ECO:0000256" key="5">
    <source>
        <dbReference type="ARBA" id="ARBA00022729"/>
    </source>
</evidence>
<dbReference type="SUPFAM" id="SSF56112">
    <property type="entry name" value="Protein kinase-like (PK-like)"/>
    <property type="match status" value="1"/>
</dbReference>
<proteinExistence type="predicted"/>
<dbReference type="PANTHER" id="PTHR27002">
    <property type="entry name" value="RECEPTOR-LIKE SERINE/THREONINE-PROTEIN KINASE SD1-8"/>
    <property type="match status" value="1"/>
</dbReference>
<keyword evidence="12" id="KW-0325">Glycoprotein</keyword>
<keyword evidence="9" id="KW-0067">ATP-binding</keyword>
<feature type="transmembrane region" description="Helical" evidence="13">
    <location>
        <begin position="93"/>
        <end position="116"/>
    </location>
</feature>
<keyword evidence="3" id="KW-0808">Transferase</keyword>
<evidence type="ECO:0000256" key="3">
    <source>
        <dbReference type="ARBA" id="ARBA00022679"/>
    </source>
</evidence>
<dbReference type="PANTHER" id="PTHR27002:SF1040">
    <property type="entry name" value="OS07G0538400 PROTEIN"/>
    <property type="match status" value="1"/>
</dbReference>
<reference evidence="16 17" key="1">
    <citation type="submission" date="2019-12" db="EMBL/GenBank/DDBJ databases">
        <authorList>
            <person name="Scholz U."/>
            <person name="Mascher M."/>
            <person name="Fiebig A."/>
        </authorList>
    </citation>
    <scope>NUCLEOTIDE SEQUENCE</scope>
</reference>
<dbReference type="InterPro" id="IPR001245">
    <property type="entry name" value="Ser-Thr/Tyr_kinase_cat_dom"/>
</dbReference>
<dbReference type="Pfam" id="PF01657">
    <property type="entry name" value="Stress-antifung"/>
    <property type="match status" value="1"/>
</dbReference>
<sequence>MDVGGLRSFYNVNNASDPALFDKQLMELMTDIVSLAATGSSRFAVGIKNYSSSIDIYGLVQCTRDLSASVCDECLRVLLGNLVREGKCKPSRILVIVVIALAAAVFLLLAVVIYLLRRPMGKTFPNSLQYDFRTLRTATGNFCEENKLGQGGFGPVYRGVLPDGRQIAVKRLSRGSGQGLTELRNEVVLVAKLHHRNLVRLLGFCLEEEEKMVVYEYLPNQSLDKFLFDPVKRLLLNWEKRLKLIEGIARGLVYLHEDSRLRIIHRDLKASNILLDGDMNPKISDFGLAKLFRVDETHGNTNQIAGTHGYMAPEYVFHGQFSAKSDVFSFGVLMLEIVTGRRNSGFRESEDTLDLLSHVWNHWNQGAVLQVVDQSIAAQCQTAAVMRCIHISLLCVQNDPMTRPNMSDVALMMSSFSVSLRAPSRPAFLITGSNSGMLPGDEGSEFHDNIDLQKEEAEYDVSISDFGPR</sequence>
<evidence type="ECO:0000256" key="6">
    <source>
        <dbReference type="ARBA" id="ARBA00022737"/>
    </source>
</evidence>
<dbReference type="GO" id="GO:0004674">
    <property type="term" value="F:protein serine/threonine kinase activity"/>
    <property type="evidence" value="ECO:0007669"/>
    <property type="project" value="UniProtKB-KW"/>
</dbReference>
<evidence type="ECO:0000256" key="10">
    <source>
        <dbReference type="ARBA" id="ARBA00022989"/>
    </source>
</evidence>
<dbReference type="FunFam" id="1.10.510.10:FF:000129">
    <property type="entry name" value="cysteine-rich receptor-like protein kinase 10"/>
    <property type="match status" value="1"/>
</dbReference>
<name>A0A7I8IFG6_SPIIN</name>
<keyword evidence="8" id="KW-0418">Kinase</keyword>
<evidence type="ECO:0000256" key="8">
    <source>
        <dbReference type="ARBA" id="ARBA00022777"/>
    </source>
</evidence>
<dbReference type="PROSITE" id="PS50011">
    <property type="entry name" value="PROTEIN_KINASE_DOM"/>
    <property type="match status" value="1"/>
</dbReference>